<dbReference type="SUPFAM" id="SSF54791">
    <property type="entry name" value="Eukaryotic type KH-domain (KH-domain type I)"/>
    <property type="match status" value="3"/>
</dbReference>
<proteinExistence type="predicted"/>
<accession>A0AAV1RVS0</accession>
<dbReference type="GO" id="GO:0003723">
    <property type="term" value="F:RNA binding"/>
    <property type="evidence" value="ECO:0007669"/>
    <property type="project" value="UniProtKB-UniRule"/>
</dbReference>
<feature type="domain" description="K Homology" evidence="4">
    <location>
        <begin position="33"/>
        <end position="115"/>
    </location>
</feature>
<evidence type="ECO:0000313" key="5">
    <source>
        <dbReference type="EMBL" id="CAK7339642.1"/>
    </source>
</evidence>
<dbReference type="AlphaFoldDB" id="A0AAV1RVS0"/>
<dbReference type="EMBL" id="CAWUPB010001158">
    <property type="protein sequence ID" value="CAK7339642.1"/>
    <property type="molecule type" value="Genomic_DNA"/>
</dbReference>
<gene>
    <name evidence="5" type="ORF">DCAF_LOCUS14700</name>
</gene>
<keyword evidence="6" id="KW-1185">Reference proteome</keyword>
<feature type="compositionally biased region" description="Basic residues" evidence="3">
    <location>
        <begin position="16"/>
        <end position="25"/>
    </location>
</feature>
<comment type="caution">
    <text evidence="5">The sequence shown here is derived from an EMBL/GenBank/DDBJ whole genome shotgun (WGS) entry which is preliminary data.</text>
</comment>
<keyword evidence="1" id="KW-0677">Repeat</keyword>
<dbReference type="SMART" id="SM00322">
    <property type="entry name" value="KH"/>
    <property type="match status" value="3"/>
</dbReference>
<name>A0AAV1RVS0_9ROSI</name>
<dbReference type="InterPro" id="IPR004087">
    <property type="entry name" value="KH_dom"/>
</dbReference>
<protein>
    <recommendedName>
        <fullName evidence="4">K Homology domain-containing protein</fullName>
    </recommendedName>
</protein>
<evidence type="ECO:0000256" key="1">
    <source>
        <dbReference type="ARBA" id="ARBA00022737"/>
    </source>
</evidence>
<keyword evidence="2" id="KW-0694">RNA-binding</keyword>
<feature type="domain" description="K Homology" evidence="4">
    <location>
        <begin position="269"/>
        <end position="343"/>
    </location>
</feature>
<dbReference type="PROSITE" id="PS50084">
    <property type="entry name" value="KH_TYPE_1"/>
    <property type="match status" value="3"/>
</dbReference>
<dbReference type="Proteomes" id="UP001314170">
    <property type="component" value="Unassembled WGS sequence"/>
</dbReference>
<dbReference type="PANTHER" id="PTHR10288">
    <property type="entry name" value="KH DOMAIN CONTAINING RNA BINDING PROTEIN"/>
    <property type="match status" value="1"/>
</dbReference>
<feature type="region of interest" description="Disordered" evidence="3">
    <location>
        <begin position="1"/>
        <end position="25"/>
    </location>
</feature>
<evidence type="ECO:0000256" key="2">
    <source>
        <dbReference type="PROSITE-ProRule" id="PRU00117"/>
    </source>
</evidence>
<dbReference type="Gene3D" id="3.30.1370.10">
    <property type="entry name" value="K Homology domain, type 1"/>
    <property type="match status" value="4"/>
</dbReference>
<evidence type="ECO:0000259" key="4">
    <source>
        <dbReference type="SMART" id="SM00322"/>
    </source>
</evidence>
<organism evidence="5 6">
    <name type="scientific">Dovyalis caffra</name>
    <dbReference type="NCBI Taxonomy" id="77055"/>
    <lineage>
        <taxon>Eukaryota</taxon>
        <taxon>Viridiplantae</taxon>
        <taxon>Streptophyta</taxon>
        <taxon>Embryophyta</taxon>
        <taxon>Tracheophyta</taxon>
        <taxon>Spermatophyta</taxon>
        <taxon>Magnoliopsida</taxon>
        <taxon>eudicotyledons</taxon>
        <taxon>Gunneridae</taxon>
        <taxon>Pentapetalae</taxon>
        <taxon>rosids</taxon>
        <taxon>fabids</taxon>
        <taxon>Malpighiales</taxon>
        <taxon>Salicaceae</taxon>
        <taxon>Flacourtieae</taxon>
        <taxon>Dovyalis</taxon>
    </lineage>
</organism>
<sequence>MEQQQHDHQDPYHFQKQSHKRRPRKPLIELQTGQVAFRVVCHDSIIGGLIGHSGSIISQIRLETGCLVHCEEAVQGSKHWVIVVVGSASPVRKIAVGEGEEEVSGAQEAVVRVLERMWEVDAKKCGGGGAEREGYCGLLANTTQIGAVVGREGRNIKRIKRGSGAHIWILPAPPCACEEEQLIQITGSSVAVKKAVIDVSSRLQDCPPYEKDEEEMGFTVGPVWRSSDCSSSDPHAEFFPHLYSLLPTFPENVSSPTDGDHEKPPNQQLQVSFRMLCSHGAAGSIIGKGGSIVRALENETGASIVIAPYITNSYYQRVVTVSALESLESCHSPAQNALVLVFAKSIEHHIEKCSSSALVQGTLVTATLLLPSNVVCCLSREGDEVDSEIIENTGADIHILQGEQFFNCASENDVLVQYAYEQFYAPLPSRAIKTSSHITGEYQNVQNALVQVTSKLRDNLLPIEMLNELRSGSLDRRPREITFPRLHESAGESLDSNRETSLEKRVDQVCNPPSSLLQLPQVGGRSTGGGVVETTFRKSRDYVPKANLTPGNESRFRFHMLYNGVLRLCSGAAMDIRLLRDPLKALFGGKMAGAGNGAVAGEILPYWYHACIEFSLFLWKLKRSMWPTVPTFTLEQTDESFEYAGEQVENSTGFSYTYGCDSKAENEKGHMHKLSLANGYEEEATDNILKDKGRWEVGLASTG</sequence>
<evidence type="ECO:0000313" key="6">
    <source>
        <dbReference type="Proteomes" id="UP001314170"/>
    </source>
</evidence>
<dbReference type="InterPro" id="IPR036612">
    <property type="entry name" value="KH_dom_type_1_sf"/>
</dbReference>
<dbReference type="Pfam" id="PF00013">
    <property type="entry name" value="KH_1"/>
    <property type="match status" value="3"/>
</dbReference>
<dbReference type="InterPro" id="IPR004088">
    <property type="entry name" value="KH_dom_type_1"/>
</dbReference>
<evidence type="ECO:0000256" key="3">
    <source>
        <dbReference type="SAM" id="MobiDB-lite"/>
    </source>
</evidence>
<feature type="compositionally biased region" description="Basic and acidic residues" evidence="3">
    <location>
        <begin position="1"/>
        <end position="13"/>
    </location>
</feature>
<reference evidence="5 6" key="1">
    <citation type="submission" date="2024-01" db="EMBL/GenBank/DDBJ databases">
        <authorList>
            <person name="Waweru B."/>
        </authorList>
    </citation>
    <scope>NUCLEOTIDE SEQUENCE [LARGE SCALE GENOMIC DNA]</scope>
</reference>
<feature type="domain" description="K Homology" evidence="4">
    <location>
        <begin position="132"/>
        <end position="204"/>
    </location>
</feature>